<evidence type="ECO:0000313" key="4">
    <source>
        <dbReference type="Proteomes" id="UP000182121"/>
    </source>
</evidence>
<accession>A0A1I0D793</accession>
<sequence>MRRMIMRTASALLAFLLLFGLAACGSKSQDGTGSGDAASIPADGSTGKGVLADGRQPDKDMSAAPDEGTEQEALAWLREFMAEYAPQAAIAAAYLGCRGADDTTSLTEWLWDNSPGLMDEMPFIRTIPPVRILGPGYGDLYCIVPRDDRTTLSVNHVTWKSTGNGVWPEPDEVLYREEYAQPVLVFVGYEEFRDEPDIEIIASDSGGAGGLVTWYPVWDVEVGGDMIVPTGEDYAPLVMDFTLFGDITGLDYWGDPDSWEPTGDDWWVPPTEEGLADTCWVCDGWSLNLLGGGGDPNCAGIAELYCQFEDGQEYQLLYSGVWRMVDDCLQLIVSTGAGNLPSDASGVFPVLIDPSGDYLHIQQDRDNGMRPPFFDNDMSSMELIRSYG</sequence>
<dbReference type="PROSITE" id="PS51257">
    <property type="entry name" value="PROKAR_LIPOPROTEIN"/>
    <property type="match status" value="1"/>
</dbReference>
<dbReference type="Proteomes" id="UP000182121">
    <property type="component" value="Unassembled WGS sequence"/>
</dbReference>
<feature type="chain" id="PRO_5038859845" description="Lipoprotein" evidence="2">
    <location>
        <begin position="23"/>
        <end position="388"/>
    </location>
</feature>
<evidence type="ECO:0000256" key="2">
    <source>
        <dbReference type="SAM" id="SignalP"/>
    </source>
</evidence>
<proteinExistence type="predicted"/>
<dbReference type="AlphaFoldDB" id="A0A1I0D793"/>
<keyword evidence="2" id="KW-0732">Signal</keyword>
<feature type="signal peptide" evidence="2">
    <location>
        <begin position="1"/>
        <end position="22"/>
    </location>
</feature>
<evidence type="ECO:0000256" key="1">
    <source>
        <dbReference type="SAM" id="MobiDB-lite"/>
    </source>
</evidence>
<feature type="region of interest" description="Disordered" evidence="1">
    <location>
        <begin position="30"/>
        <end position="68"/>
    </location>
</feature>
<name>A0A1I0D793_9FIRM</name>
<evidence type="ECO:0008006" key="5">
    <source>
        <dbReference type="Google" id="ProtNLM"/>
    </source>
</evidence>
<organism evidence="3 4">
    <name type="scientific">Enterocloster clostridioformis</name>
    <dbReference type="NCBI Taxonomy" id="1531"/>
    <lineage>
        <taxon>Bacteria</taxon>
        <taxon>Bacillati</taxon>
        <taxon>Bacillota</taxon>
        <taxon>Clostridia</taxon>
        <taxon>Lachnospirales</taxon>
        <taxon>Lachnospiraceae</taxon>
        <taxon>Enterocloster</taxon>
    </lineage>
</organism>
<gene>
    <name evidence="3" type="ORF">SAMN05216521_100446</name>
</gene>
<evidence type="ECO:0000313" key="3">
    <source>
        <dbReference type="EMBL" id="SET27383.1"/>
    </source>
</evidence>
<dbReference type="EMBL" id="FOIO01000004">
    <property type="protein sequence ID" value="SET27383.1"/>
    <property type="molecule type" value="Genomic_DNA"/>
</dbReference>
<protein>
    <recommendedName>
        <fullName evidence="5">Lipoprotein</fullName>
    </recommendedName>
</protein>
<reference evidence="3 4" key="1">
    <citation type="submission" date="2016-10" db="EMBL/GenBank/DDBJ databases">
        <authorList>
            <person name="Varghese N."/>
            <person name="Submissions S."/>
        </authorList>
    </citation>
    <scope>NUCLEOTIDE SEQUENCE [LARGE SCALE GENOMIC DNA]</scope>
    <source>
        <strain evidence="3 4">NLAE-zl-C196</strain>
    </source>
</reference>
<dbReference type="GeneID" id="86054299"/>
<dbReference type="RefSeq" id="WP_074661651.1">
    <property type="nucleotide sequence ID" value="NZ_FOIO01000004.1"/>
</dbReference>
<comment type="caution">
    <text evidence="3">The sequence shown here is derived from an EMBL/GenBank/DDBJ whole genome shotgun (WGS) entry which is preliminary data.</text>
</comment>